<evidence type="ECO:0000313" key="5">
    <source>
        <dbReference type="EMBL" id="CAK9259957.1"/>
    </source>
</evidence>
<dbReference type="InterPro" id="IPR027417">
    <property type="entry name" value="P-loop_NTPase"/>
</dbReference>
<sequence length="637" mass="72425">MTRMRWLRLCSSATHSSPVVFRRLITPSNKVHSCLSLELERRIDPLPWPSVVNRCFSSEKAGPLVIYDGMVLRGDLHHDANQHKVAVALDELLGQMREHELQMKSYHVGLRRWAENRREVKQKLLQEEATVAARRRLQQIADDQKKSRFTHWLWRKGKNSYVEPGPGFMVARIKREKKIDELIGPRPVSPQAPQGLYLYGNVGCGKTLLMDLFFNASEGVVEHRRRVHFHAAMLEVHQRMHKHWSQGRHRRPHNVELGSNSPKDLSTLTLEDAAKEWLEAEARYEHEQQSEGVVLEAVADELLGSSDEGVGGASLLCFDEVQVVDVFTAVALSAILGRLLRRGAVIVATSNRAPSDLNKEGMQKEIFAAFVAELEHHCRSILVGVDTDYRRVMATPVFAKTNYFWPLGCQSQLELEQKWDEITTAIMDKSTVSVAMESIPVMFGRELQVPESCNGVARFTFEQVCDRPVGAADYIALAQNYHTVFITDIPIMSMRIHDKARRFITLVDELYNHRCRLICTADAPPDDLFLGTLDGPIIDLESLQFETEAESSRLRRDVQAEGSVAPLGVSKEDKASIHSLLSGREELFAFRRAVSRLMEMQTPVYLKMINCHPKFQDEISNFRFNFHKNLKKHACGS</sequence>
<accession>A0ABP0VZK8</accession>
<evidence type="ECO:0000256" key="3">
    <source>
        <dbReference type="ARBA" id="ARBA00022840"/>
    </source>
</evidence>
<evidence type="ECO:0000256" key="2">
    <source>
        <dbReference type="ARBA" id="ARBA00022741"/>
    </source>
</evidence>
<reference evidence="5" key="1">
    <citation type="submission" date="2024-02" db="EMBL/GenBank/DDBJ databases">
        <authorList>
            <consortium name="ELIXIR-Norway"/>
            <consortium name="Elixir Norway"/>
        </authorList>
    </citation>
    <scope>NUCLEOTIDE SEQUENCE</scope>
</reference>
<dbReference type="SUPFAM" id="SSF52540">
    <property type="entry name" value="P-loop containing nucleoside triphosphate hydrolases"/>
    <property type="match status" value="1"/>
</dbReference>
<dbReference type="NCBIfam" id="NF040713">
    <property type="entry name" value="ZapE"/>
    <property type="match status" value="1"/>
</dbReference>
<dbReference type="Proteomes" id="UP001497444">
    <property type="component" value="Chromosome 12"/>
</dbReference>
<evidence type="ECO:0000256" key="4">
    <source>
        <dbReference type="SAM" id="MobiDB-lite"/>
    </source>
</evidence>
<keyword evidence="6" id="KW-1185">Reference proteome</keyword>
<name>A0ABP0VZK8_9BRYO</name>
<feature type="region of interest" description="Disordered" evidence="4">
    <location>
        <begin position="244"/>
        <end position="264"/>
    </location>
</feature>
<dbReference type="EMBL" id="OZ020107">
    <property type="protein sequence ID" value="CAK9259957.1"/>
    <property type="molecule type" value="Genomic_DNA"/>
</dbReference>
<evidence type="ECO:0000313" key="6">
    <source>
        <dbReference type="Proteomes" id="UP001497444"/>
    </source>
</evidence>
<protein>
    <recommendedName>
        <fullName evidence="7">Lactation elevated protein 1</fullName>
    </recommendedName>
</protein>
<organism evidence="5 6">
    <name type="scientific">Sphagnum jensenii</name>
    <dbReference type="NCBI Taxonomy" id="128206"/>
    <lineage>
        <taxon>Eukaryota</taxon>
        <taxon>Viridiplantae</taxon>
        <taxon>Streptophyta</taxon>
        <taxon>Embryophyta</taxon>
        <taxon>Bryophyta</taxon>
        <taxon>Sphagnophytina</taxon>
        <taxon>Sphagnopsida</taxon>
        <taxon>Sphagnales</taxon>
        <taxon>Sphagnaceae</taxon>
        <taxon>Sphagnum</taxon>
    </lineage>
</organism>
<dbReference type="Pfam" id="PF03969">
    <property type="entry name" value="AFG1_ATPase"/>
    <property type="match status" value="1"/>
</dbReference>
<keyword evidence="3" id="KW-0067">ATP-binding</keyword>
<keyword evidence="2" id="KW-0547">Nucleotide-binding</keyword>
<dbReference type="Gene3D" id="3.40.50.300">
    <property type="entry name" value="P-loop containing nucleotide triphosphate hydrolases"/>
    <property type="match status" value="1"/>
</dbReference>
<gene>
    <name evidence="5" type="ORF">CSSPJE1EN1_LOCUS5435</name>
</gene>
<evidence type="ECO:0008006" key="7">
    <source>
        <dbReference type="Google" id="ProtNLM"/>
    </source>
</evidence>
<evidence type="ECO:0000256" key="1">
    <source>
        <dbReference type="ARBA" id="ARBA00010322"/>
    </source>
</evidence>
<dbReference type="PANTHER" id="PTHR12169:SF6">
    <property type="entry name" value="AFG1-LIKE ATPASE"/>
    <property type="match status" value="1"/>
</dbReference>
<dbReference type="PANTHER" id="PTHR12169">
    <property type="entry name" value="ATPASE N2B"/>
    <property type="match status" value="1"/>
</dbReference>
<comment type="similarity">
    <text evidence="1">Belongs to the AFG1 ATPase family.</text>
</comment>
<dbReference type="InterPro" id="IPR005654">
    <property type="entry name" value="ATPase_AFG1-like"/>
</dbReference>
<proteinExistence type="inferred from homology"/>